<reference evidence="1 2" key="1">
    <citation type="journal article" date="2019" name="Mol. Ecol. Resour.">
        <title>Improving Illumina assemblies with Hi-C and long reads: an example with the North African dromedary.</title>
        <authorList>
            <person name="Elbers J.P."/>
            <person name="Rogers M.F."/>
            <person name="Perelman P.L."/>
            <person name="Proskuryakova A.A."/>
            <person name="Serdyukova N.A."/>
            <person name="Johnson W.E."/>
            <person name="Horin P."/>
            <person name="Corander J."/>
            <person name="Murphy D."/>
            <person name="Burger P.A."/>
        </authorList>
    </citation>
    <scope>NUCLEOTIDE SEQUENCE [LARGE SCALE GENOMIC DNA]</scope>
    <source>
        <strain evidence="1">Drom800</strain>
        <tissue evidence="1">Blood</tissue>
    </source>
</reference>
<dbReference type="EMBL" id="JWIN03000008">
    <property type="protein sequence ID" value="KAB1275799.1"/>
    <property type="molecule type" value="Genomic_DNA"/>
</dbReference>
<protein>
    <submittedName>
        <fullName evidence="1">Uncharacterized protein</fullName>
    </submittedName>
</protein>
<organism evidence="1 2">
    <name type="scientific">Camelus dromedarius</name>
    <name type="common">Dromedary</name>
    <name type="synonym">Arabian camel</name>
    <dbReference type="NCBI Taxonomy" id="9838"/>
    <lineage>
        <taxon>Eukaryota</taxon>
        <taxon>Metazoa</taxon>
        <taxon>Chordata</taxon>
        <taxon>Craniata</taxon>
        <taxon>Vertebrata</taxon>
        <taxon>Euteleostomi</taxon>
        <taxon>Mammalia</taxon>
        <taxon>Eutheria</taxon>
        <taxon>Laurasiatheria</taxon>
        <taxon>Artiodactyla</taxon>
        <taxon>Tylopoda</taxon>
        <taxon>Camelidae</taxon>
        <taxon>Camelus</taxon>
    </lineage>
</organism>
<keyword evidence="2" id="KW-1185">Reference proteome</keyword>
<evidence type="ECO:0000313" key="2">
    <source>
        <dbReference type="Proteomes" id="UP000299084"/>
    </source>
</evidence>
<name>A0A5N4DXG6_CAMDR</name>
<evidence type="ECO:0000313" key="1">
    <source>
        <dbReference type="EMBL" id="KAB1275799.1"/>
    </source>
</evidence>
<accession>A0A5N4DXG6</accession>
<dbReference type="AlphaFoldDB" id="A0A5N4DXG6"/>
<dbReference type="Proteomes" id="UP000299084">
    <property type="component" value="Unassembled WGS sequence"/>
</dbReference>
<gene>
    <name evidence="1" type="ORF">Cadr_000010457</name>
</gene>
<sequence>MAVTGSPCLISAGLEHTRPEPVCCLQGRDWCGLVSHAVYKGSSIS</sequence>
<comment type="caution">
    <text evidence="1">The sequence shown here is derived from an EMBL/GenBank/DDBJ whole genome shotgun (WGS) entry which is preliminary data.</text>
</comment>
<proteinExistence type="predicted"/>